<comment type="caution">
    <text evidence="3">The sequence shown here is derived from an EMBL/GenBank/DDBJ whole genome shotgun (WGS) entry which is preliminary data.</text>
</comment>
<evidence type="ECO:0000259" key="2">
    <source>
        <dbReference type="PROSITE" id="PS50853"/>
    </source>
</evidence>
<dbReference type="Pfam" id="PF02638">
    <property type="entry name" value="GHL10"/>
    <property type="match status" value="1"/>
</dbReference>
<evidence type="ECO:0000256" key="1">
    <source>
        <dbReference type="ARBA" id="ARBA00022729"/>
    </source>
</evidence>
<protein>
    <submittedName>
        <fullName evidence="3">Fibronectin type III domain protein</fullName>
    </submittedName>
</protein>
<dbReference type="EMBL" id="ACHA02000006">
    <property type="protein sequence ID" value="EFK58446.1"/>
    <property type="molecule type" value="Genomic_DNA"/>
</dbReference>
<dbReference type="InterPro" id="IPR013783">
    <property type="entry name" value="Ig-like_fold"/>
</dbReference>
<dbReference type="Gene3D" id="3.20.20.80">
    <property type="entry name" value="Glycosidases"/>
    <property type="match status" value="1"/>
</dbReference>
<dbReference type="PANTHER" id="PTHR43405:SF1">
    <property type="entry name" value="GLYCOSYL HYDROLASE DIGH"/>
    <property type="match status" value="1"/>
</dbReference>
<dbReference type="InterPro" id="IPR036116">
    <property type="entry name" value="FN3_sf"/>
</dbReference>
<dbReference type="InterPro" id="IPR003961">
    <property type="entry name" value="FN3_dom"/>
</dbReference>
<dbReference type="eggNOG" id="COG1649">
    <property type="taxonomic scope" value="Bacteria"/>
</dbReference>
<evidence type="ECO:0000313" key="3">
    <source>
        <dbReference type="EMBL" id="EFK58446.1"/>
    </source>
</evidence>
<keyword evidence="1" id="KW-0732">Signal</keyword>
<dbReference type="Proteomes" id="UP000006258">
    <property type="component" value="Unassembled WGS sequence"/>
</dbReference>
<name>D7VLH3_SPHSI</name>
<dbReference type="PROSITE" id="PS50853">
    <property type="entry name" value="FN3"/>
    <property type="match status" value="1"/>
</dbReference>
<dbReference type="InterPro" id="IPR052177">
    <property type="entry name" value="Divisome_Glycosyl_Hydrolase"/>
</dbReference>
<gene>
    <name evidence="3" type="primary">yngK2</name>
    <name evidence="3" type="ORF">HMPREF0766_11843</name>
</gene>
<dbReference type="RefSeq" id="WP_003000130.1">
    <property type="nucleotide sequence ID" value="NZ_GL379773.1"/>
</dbReference>
<dbReference type="PANTHER" id="PTHR43405">
    <property type="entry name" value="GLYCOSYL HYDROLASE DIGH"/>
    <property type="match status" value="1"/>
</dbReference>
<sequence length="508" mass="59266">MLHFRKIIILILFISHFPYKAISQNSPKRELRGVWIATVANIDWPSRDNESSERQKQELINILDAHQRAGLNAIFFQIRPAADAFYAKGREPWSRYLTGVQGKAPSPFYDPLEFVIEEAHKRGMELHAWVNPYRASTTLNPAHFSKDHITRTKPEWFFKYGGKYLFNPGLPEVRQYIIDVIMDVVKNYDVDGIHFDDYFYPYPDARNTALPDAPTFHQFGKGFANIHDWRRNNVDLLIRDLGIAIKKEKPFIKYGISPFGIWDNKRDNPDGSNTSGLSGYRTLYADGVKWMKEGWIDYINPQIYFPFNNRAAAFEILLEWWEKHTYGRHFYVGHGAYRVTEKRPGWTDKGQIPKQVRHLRDQHEVQGSIYFSSKSLMDNLAGLRDSMQYDLYRYKALPPTMAWIDSIPPQSPYGLQAHVSSNRKSTTLVWQKPNDEQIYGYIIYRFEKGENVNTANAERILQISYDDSYLQYTDNTIKPGGHYFYVVTAIDRMKNESSISNIREVILP</sequence>
<accession>D7VLH3</accession>
<dbReference type="STRING" id="525373.HMPREF0766_11843"/>
<dbReference type="OrthoDB" id="9773203at2"/>
<reference evidence="3" key="1">
    <citation type="submission" date="2010-07" db="EMBL/GenBank/DDBJ databases">
        <authorList>
            <person name="Muzny D."/>
            <person name="Qin X."/>
            <person name="Buhay C."/>
            <person name="Dugan-Rocha S."/>
            <person name="Ding Y."/>
            <person name="Chen G."/>
            <person name="Hawes A."/>
            <person name="Holder M."/>
            <person name="Jhangiani S."/>
            <person name="Johnson A."/>
            <person name="Khan Z."/>
            <person name="Li Z."/>
            <person name="Liu W."/>
            <person name="Liu X."/>
            <person name="Perez L."/>
            <person name="Shen H."/>
            <person name="Wang Q."/>
            <person name="Watt J."/>
            <person name="Xi L."/>
            <person name="Xin Y."/>
            <person name="Zhou J."/>
            <person name="Deng J."/>
            <person name="Jiang H."/>
            <person name="Liu Y."/>
            <person name="Qu J."/>
            <person name="Song X.-Z."/>
            <person name="Zhang L."/>
            <person name="Villasana D."/>
            <person name="Johnson A."/>
            <person name="Liu J."/>
            <person name="Liyanage D."/>
            <person name="Lorensuhewa L."/>
            <person name="Robinson T."/>
            <person name="Song A."/>
            <person name="Song B.-B."/>
            <person name="Dinh H."/>
            <person name="Thornton R."/>
            <person name="Coyle M."/>
            <person name="Francisco L."/>
            <person name="Jackson L."/>
            <person name="Javaid M."/>
            <person name="Korchina V."/>
            <person name="Kovar C."/>
            <person name="Mata R."/>
            <person name="Mathew T."/>
            <person name="Ngo R."/>
            <person name="Nguyen L."/>
            <person name="Nguyen N."/>
            <person name="Okwuonu G."/>
            <person name="Ongeri F."/>
            <person name="Pham C."/>
            <person name="Simmons D."/>
            <person name="Wilczek-Boney K."/>
            <person name="Hale W."/>
            <person name="Jakkamsetti A."/>
            <person name="Pham P."/>
            <person name="Ruth R."/>
            <person name="San Lucas F."/>
            <person name="Warren J."/>
            <person name="Zhang J."/>
            <person name="Zhao Z."/>
            <person name="Zhou C."/>
            <person name="Zhu D."/>
            <person name="Lee S."/>
            <person name="Bess C."/>
            <person name="Blankenburg K."/>
            <person name="Forbes L."/>
            <person name="Fu Q."/>
            <person name="Gubbala S."/>
            <person name="Hirani K."/>
            <person name="Jayaseelan J.C."/>
            <person name="Lara F."/>
            <person name="Munidasa M."/>
            <person name="Palculict T."/>
            <person name="Patil S."/>
            <person name="Pu L.-L."/>
            <person name="Saada N."/>
            <person name="Tang L."/>
            <person name="Weissenberger G."/>
            <person name="Zhu Y."/>
            <person name="Hemphill L."/>
            <person name="Shang Y."/>
            <person name="Youmans B."/>
            <person name="Ayvaz T."/>
            <person name="Ross M."/>
            <person name="Santibanez J."/>
            <person name="Aqrawi P."/>
            <person name="Gross S."/>
            <person name="Joshi V."/>
            <person name="Fowler G."/>
            <person name="Nazareth L."/>
            <person name="Reid J."/>
            <person name="Worley K."/>
            <person name="Petrosino J."/>
            <person name="Highlander S."/>
            <person name="Gibbs R."/>
        </authorList>
    </citation>
    <scope>NUCLEOTIDE SEQUENCE [LARGE SCALE GENOMIC DNA]</scope>
    <source>
        <strain evidence="3">ATCC 33861</strain>
    </source>
</reference>
<organism evidence="3 4">
    <name type="scientific">Sphingobacterium spiritivorum ATCC 33861</name>
    <dbReference type="NCBI Taxonomy" id="525373"/>
    <lineage>
        <taxon>Bacteria</taxon>
        <taxon>Pseudomonadati</taxon>
        <taxon>Bacteroidota</taxon>
        <taxon>Sphingobacteriia</taxon>
        <taxon>Sphingobacteriales</taxon>
        <taxon>Sphingobacteriaceae</taxon>
        <taxon>Sphingobacterium</taxon>
    </lineage>
</organism>
<dbReference type="GeneID" id="95428644"/>
<dbReference type="AlphaFoldDB" id="D7VLH3"/>
<dbReference type="SUPFAM" id="SSF51445">
    <property type="entry name" value="(Trans)glycosidases"/>
    <property type="match status" value="1"/>
</dbReference>
<evidence type="ECO:0000313" key="4">
    <source>
        <dbReference type="Proteomes" id="UP000006258"/>
    </source>
</evidence>
<dbReference type="InterPro" id="IPR003790">
    <property type="entry name" value="GHL10"/>
</dbReference>
<dbReference type="InterPro" id="IPR017853">
    <property type="entry name" value="GH"/>
</dbReference>
<dbReference type="HOGENOM" id="CLU_019247_2_1_10"/>
<dbReference type="Gene3D" id="2.60.40.10">
    <property type="entry name" value="Immunoglobulins"/>
    <property type="match status" value="1"/>
</dbReference>
<feature type="domain" description="Fibronectin type-III" evidence="2">
    <location>
        <begin position="411"/>
        <end position="508"/>
    </location>
</feature>
<dbReference type="SUPFAM" id="SSF49265">
    <property type="entry name" value="Fibronectin type III"/>
    <property type="match status" value="1"/>
</dbReference>
<proteinExistence type="predicted"/>
<keyword evidence="4" id="KW-1185">Reference proteome</keyword>